<name>A0ABQ1G785_9GAMM</name>
<sequence length="71" mass="7738">MPISHFYGAAVFAAASFASATVWHRPSTRRPNGFVAWLQTYGRNGDDKLMIQNDIANEVTKAIGESLGSTH</sequence>
<keyword evidence="3" id="KW-1185">Reference proteome</keyword>
<feature type="chain" id="PRO_5045517044" evidence="1">
    <location>
        <begin position="21"/>
        <end position="71"/>
    </location>
</feature>
<comment type="caution">
    <text evidence="2">The sequence shown here is derived from an EMBL/GenBank/DDBJ whole genome shotgun (WGS) entry which is preliminary data.</text>
</comment>
<dbReference type="EMBL" id="BMJA01000002">
    <property type="protein sequence ID" value="GGA38099.1"/>
    <property type="molecule type" value="Genomic_DNA"/>
</dbReference>
<proteinExistence type="predicted"/>
<feature type="signal peptide" evidence="1">
    <location>
        <begin position="1"/>
        <end position="20"/>
    </location>
</feature>
<gene>
    <name evidence="2" type="ORF">GCM10010981_29060</name>
</gene>
<accession>A0ABQ1G785</accession>
<organism evidence="2 3">
    <name type="scientific">Dyella nitratireducens</name>
    <dbReference type="NCBI Taxonomy" id="1849580"/>
    <lineage>
        <taxon>Bacteria</taxon>
        <taxon>Pseudomonadati</taxon>
        <taxon>Pseudomonadota</taxon>
        <taxon>Gammaproteobacteria</taxon>
        <taxon>Lysobacterales</taxon>
        <taxon>Rhodanobacteraceae</taxon>
        <taxon>Dyella</taxon>
    </lineage>
</organism>
<dbReference type="Proteomes" id="UP000620046">
    <property type="component" value="Unassembled WGS sequence"/>
</dbReference>
<reference evidence="3" key="1">
    <citation type="journal article" date="2019" name="Int. J. Syst. Evol. Microbiol.">
        <title>The Global Catalogue of Microorganisms (GCM) 10K type strain sequencing project: providing services to taxonomists for standard genome sequencing and annotation.</title>
        <authorList>
            <consortium name="The Broad Institute Genomics Platform"/>
            <consortium name="The Broad Institute Genome Sequencing Center for Infectious Disease"/>
            <person name="Wu L."/>
            <person name="Ma J."/>
        </authorList>
    </citation>
    <scope>NUCLEOTIDE SEQUENCE [LARGE SCALE GENOMIC DNA]</scope>
    <source>
        <strain evidence="3">CGMCC 1.15439</strain>
    </source>
</reference>
<evidence type="ECO:0000256" key="1">
    <source>
        <dbReference type="SAM" id="SignalP"/>
    </source>
</evidence>
<evidence type="ECO:0000313" key="2">
    <source>
        <dbReference type="EMBL" id="GGA38099.1"/>
    </source>
</evidence>
<keyword evidence="1" id="KW-0732">Signal</keyword>
<evidence type="ECO:0000313" key="3">
    <source>
        <dbReference type="Proteomes" id="UP000620046"/>
    </source>
</evidence>
<protein>
    <submittedName>
        <fullName evidence="2">Uncharacterized protein</fullName>
    </submittedName>
</protein>